<comment type="caution">
    <text evidence="2">The sequence shown here is derived from an EMBL/GenBank/DDBJ whole genome shotgun (WGS) entry which is preliminary data.</text>
</comment>
<feature type="region of interest" description="Disordered" evidence="1">
    <location>
        <begin position="1"/>
        <end position="55"/>
    </location>
</feature>
<proteinExistence type="predicted"/>
<sequence>KRYLRTHPGRGQATFTSTGTPRGADTPGGRRCGGNTGQVKRSIRRGAGSPVWESC</sequence>
<feature type="non-terminal residue" evidence="2">
    <location>
        <position position="1"/>
    </location>
</feature>
<dbReference type="AlphaFoldDB" id="A0AA38LHN7"/>
<dbReference type="EMBL" id="JAHRHJ020000003">
    <property type="protein sequence ID" value="KAH9321367.1"/>
    <property type="molecule type" value="Genomic_DNA"/>
</dbReference>
<accession>A0AA38LHN7</accession>
<name>A0AA38LHN7_TAXCH</name>
<dbReference type="Proteomes" id="UP000824469">
    <property type="component" value="Unassembled WGS sequence"/>
</dbReference>
<evidence type="ECO:0000256" key="1">
    <source>
        <dbReference type="SAM" id="MobiDB-lite"/>
    </source>
</evidence>
<evidence type="ECO:0000313" key="3">
    <source>
        <dbReference type="Proteomes" id="UP000824469"/>
    </source>
</evidence>
<gene>
    <name evidence="2" type="ORF">KI387_016006</name>
</gene>
<feature type="non-terminal residue" evidence="2">
    <location>
        <position position="55"/>
    </location>
</feature>
<keyword evidence="3" id="KW-1185">Reference proteome</keyword>
<organism evidence="2 3">
    <name type="scientific">Taxus chinensis</name>
    <name type="common">Chinese yew</name>
    <name type="synonym">Taxus wallichiana var. chinensis</name>
    <dbReference type="NCBI Taxonomy" id="29808"/>
    <lineage>
        <taxon>Eukaryota</taxon>
        <taxon>Viridiplantae</taxon>
        <taxon>Streptophyta</taxon>
        <taxon>Embryophyta</taxon>
        <taxon>Tracheophyta</taxon>
        <taxon>Spermatophyta</taxon>
        <taxon>Pinopsida</taxon>
        <taxon>Pinidae</taxon>
        <taxon>Conifers II</taxon>
        <taxon>Cupressales</taxon>
        <taxon>Taxaceae</taxon>
        <taxon>Taxus</taxon>
    </lineage>
</organism>
<evidence type="ECO:0000313" key="2">
    <source>
        <dbReference type="EMBL" id="KAH9321367.1"/>
    </source>
</evidence>
<reference evidence="2 3" key="1">
    <citation type="journal article" date="2021" name="Nat. Plants">
        <title>The Taxus genome provides insights into paclitaxel biosynthesis.</title>
        <authorList>
            <person name="Xiong X."/>
            <person name="Gou J."/>
            <person name="Liao Q."/>
            <person name="Li Y."/>
            <person name="Zhou Q."/>
            <person name="Bi G."/>
            <person name="Li C."/>
            <person name="Du R."/>
            <person name="Wang X."/>
            <person name="Sun T."/>
            <person name="Guo L."/>
            <person name="Liang H."/>
            <person name="Lu P."/>
            <person name="Wu Y."/>
            <person name="Zhang Z."/>
            <person name="Ro D.K."/>
            <person name="Shang Y."/>
            <person name="Huang S."/>
            <person name="Yan J."/>
        </authorList>
    </citation>
    <scope>NUCLEOTIDE SEQUENCE [LARGE SCALE GENOMIC DNA]</scope>
    <source>
        <strain evidence="2">Ta-2019</strain>
    </source>
</reference>
<protein>
    <submittedName>
        <fullName evidence="2">Uncharacterized protein</fullName>
    </submittedName>
</protein>